<gene>
    <name evidence="2" type="ORF">CLAFUR5_07936</name>
</gene>
<keyword evidence="1" id="KW-1133">Transmembrane helix</keyword>
<dbReference type="GeneID" id="71987814"/>
<keyword evidence="3" id="KW-1185">Reference proteome</keyword>
<dbReference type="RefSeq" id="XP_047759081.1">
    <property type="nucleotide sequence ID" value="XM_047907084.1"/>
</dbReference>
<dbReference type="AlphaFoldDB" id="A0A9Q8P627"/>
<keyword evidence="1" id="KW-0472">Membrane</keyword>
<sequence>MTEKSPMLSEQHDQIRTDHTLQSVETYHTRAIWSGRVFAICTAAIVRYSLATTTTWFEFALTILKSIDSFTLVTFPVLVGLIVKYLLHSGLVLYVPVLDQEVVVVPQLSEEDLEAAGVDSWPAHKAEIRAWWKSVRSERGWRRFGADGWMAVLFLGGMVLMYSGMFWFEVKTLLKLRTGDI</sequence>
<evidence type="ECO:0000313" key="3">
    <source>
        <dbReference type="Proteomes" id="UP000756132"/>
    </source>
</evidence>
<feature type="transmembrane region" description="Helical" evidence="1">
    <location>
        <begin position="69"/>
        <end position="87"/>
    </location>
</feature>
<dbReference type="Proteomes" id="UP000756132">
    <property type="component" value="Chromosome 3"/>
</dbReference>
<feature type="transmembrane region" description="Helical" evidence="1">
    <location>
        <begin position="37"/>
        <end position="57"/>
    </location>
</feature>
<organism evidence="2 3">
    <name type="scientific">Passalora fulva</name>
    <name type="common">Tomato leaf mold</name>
    <name type="synonym">Cladosporium fulvum</name>
    <dbReference type="NCBI Taxonomy" id="5499"/>
    <lineage>
        <taxon>Eukaryota</taxon>
        <taxon>Fungi</taxon>
        <taxon>Dikarya</taxon>
        <taxon>Ascomycota</taxon>
        <taxon>Pezizomycotina</taxon>
        <taxon>Dothideomycetes</taxon>
        <taxon>Dothideomycetidae</taxon>
        <taxon>Mycosphaerellales</taxon>
        <taxon>Mycosphaerellaceae</taxon>
        <taxon>Fulvia</taxon>
    </lineage>
</organism>
<reference evidence="2" key="2">
    <citation type="journal article" date="2022" name="Microb. Genom.">
        <title>A chromosome-scale genome assembly of the tomato pathogen Cladosporium fulvum reveals a compartmentalized genome architecture and the presence of a dispensable chromosome.</title>
        <authorList>
            <person name="Zaccaron A.Z."/>
            <person name="Chen L.H."/>
            <person name="Samaras A."/>
            <person name="Stergiopoulos I."/>
        </authorList>
    </citation>
    <scope>NUCLEOTIDE SEQUENCE</scope>
    <source>
        <strain evidence="2">Race5_Kim</strain>
    </source>
</reference>
<feature type="transmembrane region" description="Helical" evidence="1">
    <location>
        <begin position="148"/>
        <end position="168"/>
    </location>
</feature>
<dbReference type="EMBL" id="CP090165">
    <property type="protein sequence ID" value="UJO14715.1"/>
    <property type="molecule type" value="Genomic_DNA"/>
</dbReference>
<evidence type="ECO:0000256" key="1">
    <source>
        <dbReference type="SAM" id="Phobius"/>
    </source>
</evidence>
<name>A0A9Q8P627_PASFU</name>
<accession>A0A9Q8P627</accession>
<proteinExistence type="predicted"/>
<dbReference type="KEGG" id="ffu:CLAFUR5_07936"/>
<keyword evidence="1" id="KW-0812">Transmembrane</keyword>
<evidence type="ECO:0000313" key="2">
    <source>
        <dbReference type="EMBL" id="UJO14715.1"/>
    </source>
</evidence>
<reference evidence="2" key="1">
    <citation type="submission" date="2021-12" db="EMBL/GenBank/DDBJ databases">
        <authorList>
            <person name="Zaccaron A."/>
            <person name="Stergiopoulos I."/>
        </authorList>
    </citation>
    <scope>NUCLEOTIDE SEQUENCE</scope>
    <source>
        <strain evidence="2">Race5_Kim</strain>
    </source>
</reference>
<protein>
    <submittedName>
        <fullName evidence="2">Uncharacterized protein</fullName>
    </submittedName>
</protein>